<dbReference type="EMBL" id="RXTL01000020">
    <property type="protein sequence ID" value="RTS45792.1"/>
    <property type="molecule type" value="Genomic_DNA"/>
</dbReference>
<accession>A0A069QCQ5</accession>
<protein>
    <recommendedName>
        <fullName evidence="1">ATP-dependent Clp protease adapter protein ClpS</fullName>
    </recommendedName>
</protein>
<evidence type="ECO:0000313" key="20">
    <source>
        <dbReference type="Proteomes" id="UP000433532"/>
    </source>
</evidence>
<dbReference type="EMBL" id="RBSQ01001187">
    <property type="protein sequence ID" value="RMS46904.1"/>
    <property type="molecule type" value="Genomic_DNA"/>
</dbReference>
<dbReference type="HAMAP" id="MF_00302">
    <property type="entry name" value="ClpS"/>
    <property type="match status" value="1"/>
</dbReference>
<dbReference type="FunFam" id="3.30.1390.10:FF:000002">
    <property type="entry name" value="ATP-dependent Clp protease adapter protein ClpS"/>
    <property type="match status" value="1"/>
</dbReference>
<evidence type="ECO:0000313" key="16">
    <source>
        <dbReference type="Proteomes" id="UP000253594"/>
    </source>
</evidence>
<dbReference type="Proteomes" id="UP000253594">
    <property type="component" value="Unassembled WGS sequence"/>
</dbReference>
<reference evidence="11 19" key="10">
    <citation type="submission" date="2019-01" db="EMBL/GenBank/DDBJ databases">
        <title>The Pseudomonas aeruginosa pan-genome provides new insights on its population structure, horizontal gene transfer and pathogenicity.</title>
        <authorList>
            <person name="Freschi L."/>
            <person name="Vincent A.T."/>
            <person name="Jeukens J."/>
            <person name="Emond-Rheault J.-G."/>
            <person name="Kukavica-Ibrulj I."/>
            <person name="Dupont M.-J."/>
            <person name="Charette S.J."/>
            <person name="Boyle B."/>
            <person name="Levesque R.C."/>
        </authorList>
    </citation>
    <scope>NUCLEOTIDE SEQUENCE [LARGE SCALE GENOMIC DNA]</scope>
    <source>
        <strain evidence="11 19">PA-W36</strain>
    </source>
</reference>
<dbReference type="EMBL" id="CVVU01000069">
    <property type="protein sequence ID" value="CRO35616.1"/>
    <property type="molecule type" value="Genomic_DNA"/>
</dbReference>
<comment type="subunit">
    <text evidence="1">Binds to the N-terminal domain of the chaperone ClpA.</text>
</comment>
<dbReference type="NCBIfam" id="NF000672">
    <property type="entry name" value="PRK00033.1-5"/>
    <property type="match status" value="1"/>
</dbReference>
<evidence type="ECO:0000313" key="11">
    <source>
        <dbReference type="EMBL" id="RPM22958.1"/>
    </source>
</evidence>
<comment type="similarity">
    <text evidence="1">Belongs to the ClpS family.</text>
</comment>
<sequence length="122" mass="13937">MHAPSQIRLTFNQDHPEPHEHEDEGAGLAVQESKPVLQPPPLYKVVLFNDDYTPMDFVVEVLEVFFNMDREKATKIMLTVHTQGKAVCGLFTRDVAETKAMQVNQYARESQHPLLCEIEKDS</sequence>
<dbReference type="PATRIC" id="fig|287.1477.peg.2167"/>
<evidence type="ECO:0000313" key="10">
    <source>
        <dbReference type="EMBL" id="RMS46904.1"/>
    </source>
</evidence>
<proteinExistence type="inferred from homology"/>
<dbReference type="GO" id="GO:0006508">
    <property type="term" value="P:proteolysis"/>
    <property type="evidence" value="ECO:0007669"/>
    <property type="project" value="UniProtKB-UniRule"/>
</dbReference>
<evidence type="ECO:0000313" key="8">
    <source>
        <dbReference type="EMBL" id="OTI58632.1"/>
    </source>
</evidence>
<gene>
    <name evidence="1 4" type="primary">clpS</name>
    <name evidence="10" type="ORF">ALP65_02097</name>
    <name evidence="8" type="ORF">CAZ10_23710</name>
    <name evidence="4" type="ORF">CCBH4851_00451</name>
    <name evidence="9" type="ORF">DT376_18275</name>
    <name evidence="12" type="ORF">DY940_16070</name>
    <name evidence="6" type="ORF">GNQ48_17025</name>
    <name evidence="7" type="ORF">GUL26_11620</name>
    <name evidence="11" type="ORF">IPC1295_00170</name>
    <name evidence="13" type="ORF">L4V69_16565</name>
    <name evidence="5" type="ORF">PAERUG_P19_London_7_VIM_2_05_10_01434</name>
</gene>
<dbReference type="NCBIfam" id="NF000669">
    <property type="entry name" value="PRK00033.1-2"/>
    <property type="match status" value="1"/>
</dbReference>
<dbReference type="Proteomes" id="UP000270834">
    <property type="component" value="Unassembled WGS sequence"/>
</dbReference>
<reference evidence="12 18" key="9">
    <citation type="submission" date="2018-12" db="EMBL/GenBank/DDBJ databases">
        <title>Pseudomonas aeruginosa Diversity Panel.</title>
        <authorList>
            <person name="Snesrud E."/>
            <person name="Mcgann P."/>
        </authorList>
    </citation>
    <scope>NUCLEOTIDE SEQUENCE [LARGE SCALE GENOMIC DNA]</scope>
    <source>
        <strain evidence="12 18">MRSN6241</strain>
    </source>
</reference>
<evidence type="ECO:0000313" key="14">
    <source>
        <dbReference type="Proteomes" id="UP000045039"/>
    </source>
</evidence>
<dbReference type="EMBL" id="KT454971">
    <property type="protein sequence ID" value="ALI59152.1"/>
    <property type="molecule type" value="Genomic_DNA"/>
</dbReference>
<name>A0A069QCQ5_PSEAI</name>
<keyword evidence="8" id="KW-0378">Hydrolase</keyword>
<dbReference type="EMBL" id="QORE01000610">
    <property type="protein sequence ID" value="RCI73451.1"/>
    <property type="molecule type" value="Genomic_DNA"/>
</dbReference>
<evidence type="ECO:0000259" key="3">
    <source>
        <dbReference type="Pfam" id="PF02617"/>
    </source>
</evidence>
<dbReference type="Proteomes" id="UP000284767">
    <property type="component" value="Unassembled WGS sequence"/>
</dbReference>
<dbReference type="SUPFAM" id="SSF54736">
    <property type="entry name" value="ClpS-like"/>
    <property type="match status" value="1"/>
</dbReference>
<reference evidence="15" key="5">
    <citation type="submission" date="2017-05" db="EMBL/GenBank/DDBJ databases">
        <authorList>
            <person name="Giani T."/>
            <person name="Arena F."/>
            <person name="Pollini S."/>
            <person name="Di Pilato V."/>
            <person name="D'Andrea M.M."/>
            <person name="Henrici De Angelis L."/>
            <person name="Bassetti M."/>
            <person name="Rossolini G.M."/>
        </authorList>
    </citation>
    <scope>NUCLEOTIDE SEQUENCE [LARGE SCALE GENOMIC DNA]</scope>
    <source>
        <strain evidence="15">S567_C10_BS</strain>
    </source>
</reference>
<dbReference type="eggNOG" id="COG2127">
    <property type="taxonomic scope" value="Bacteria"/>
</dbReference>
<dbReference type="EMBL" id="CP136986">
    <property type="protein sequence ID" value="WOS80697.1"/>
    <property type="molecule type" value="Genomic_DNA"/>
</dbReference>
<dbReference type="OMA" id="DDFTPMD"/>
<evidence type="ECO:0000313" key="5">
    <source>
        <dbReference type="EMBL" id="CRO35616.1"/>
    </source>
</evidence>
<evidence type="ECO:0000256" key="2">
    <source>
        <dbReference type="SAM" id="MobiDB-lite"/>
    </source>
</evidence>
<reference evidence="7" key="12">
    <citation type="submission" date="2020-01" db="EMBL/GenBank/DDBJ databases">
        <title>Bacteria Cultured from War Wounds Associated with the Conflict in Eastern Ukraine.</title>
        <authorList>
            <person name="Snesrud E."/>
            <person name="Galac M.R."/>
            <person name="Mc Gann P."/>
            <person name="Valentine K."/>
            <person name="Viacheslav K."/>
        </authorList>
    </citation>
    <scope>NUCLEOTIDE SEQUENCE</scope>
    <source>
        <strain evidence="7">VNMU148</strain>
    </source>
</reference>
<evidence type="ECO:0000313" key="7">
    <source>
        <dbReference type="EMBL" id="MZZ12895.1"/>
    </source>
</evidence>
<evidence type="ECO:0000256" key="1">
    <source>
        <dbReference type="HAMAP-Rule" id="MF_00302"/>
    </source>
</evidence>
<feature type="domain" description="Adaptor protein ClpS core" evidence="3">
    <location>
        <begin position="39"/>
        <end position="117"/>
    </location>
</feature>
<reference evidence="11 19" key="6">
    <citation type="submission" date="2017-08" db="EMBL/GenBank/DDBJ databases">
        <authorList>
            <person name="Feschi L."/>
            <person name="Jeukens J."/>
            <person name="Emond-Rheault J.-G."/>
            <person name="Kukavica-Ibrulj I."/>
            <person name="Boyle B."/>
            <person name="Levesque R.C."/>
        </authorList>
    </citation>
    <scope>NUCLEOTIDE SEQUENCE [LARGE SCALE GENOMIC DNA]</scope>
    <source>
        <strain evidence="11 19">PA-W36</strain>
    </source>
</reference>
<dbReference type="Proteomes" id="UP000644192">
    <property type="component" value="Unassembled WGS sequence"/>
</dbReference>
<evidence type="ECO:0000313" key="13">
    <source>
        <dbReference type="EMBL" id="WOS80697.1"/>
    </source>
</evidence>
<reference evidence="10 17" key="8">
    <citation type="submission" date="2018-08" db="EMBL/GenBank/DDBJ databases">
        <title>Recombination of ecologically and evolutionarily significant loci maintains genetic cohesion in the Pseudomonas syringae species complex.</title>
        <authorList>
            <person name="Dillon M."/>
            <person name="Thakur S."/>
            <person name="Almeida R.N.D."/>
            <person name="Weir B.S."/>
            <person name="Guttman D.S."/>
        </authorList>
    </citation>
    <scope>NUCLEOTIDE SEQUENCE [LARGE SCALE GENOMIC DNA]</scope>
    <source>
        <strain evidence="10 17">ICMP 7846</strain>
    </source>
</reference>
<reference evidence="4" key="3">
    <citation type="submission" date="2015-08" db="EMBL/GenBank/DDBJ databases">
        <title>Pseudomonas aeruginosa strain CCBH4851 chromosome region.</title>
        <authorList>
            <person name="Silveira M.C."/>
            <person name="Carvalho-Assef A.P.D."/>
            <person name="Albano R.M."/>
        </authorList>
    </citation>
    <scope>NUCLEOTIDE SEQUENCE</scope>
    <source>
        <strain evidence="4">CCBH4851</strain>
    </source>
</reference>
<reference evidence="8" key="4">
    <citation type="submission" date="2017-05" db="EMBL/GenBank/DDBJ databases">
        <authorList>
            <person name="Song R."/>
            <person name="Chenine A.L."/>
            <person name="Ruprecht R.M."/>
        </authorList>
    </citation>
    <scope>NUCLEOTIDE SEQUENCE [LARGE SCALE GENOMIC DNA]</scope>
    <source>
        <strain evidence="8">S567_C10_BS</strain>
    </source>
</reference>
<dbReference type="GO" id="GO:0008233">
    <property type="term" value="F:peptidase activity"/>
    <property type="evidence" value="ECO:0007669"/>
    <property type="project" value="UniProtKB-KW"/>
</dbReference>
<evidence type="ECO:0000313" key="6">
    <source>
        <dbReference type="EMBL" id="MUI36712.1"/>
    </source>
</evidence>
<dbReference type="PANTHER" id="PTHR33473">
    <property type="entry name" value="ATP-DEPENDENT CLP PROTEASE ADAPTER PROTEIN CLPS1, CHLOROPLASTIC"/>
    <property type="match status" value="1"/>
</dbReference>
<dbReference type="PANTHER" id="PTHR33473:SF19">
    <property type="entry name" value="ATP-DEPENDENT CLP PROTEASE ADAPTER PROTEIN CLPS"/>
    <property type="match status" value="1"/>
</dbReference>
<keyword evidence="8" id="KW-0645">Protease</keyword>
<dbReference type="EMBL" id="WOAD01000013">
    <property type="protein sequence ID" value="MUI36712.1"/>
    <property type="molecule type" value="Genomic_DNA"/>
</dbReference>
<dbReference type="GeneID" id="77220842"/>
<dbReference type="RefSeq" id="WP_003097649.1">
    <property type="nucleotide sequence ID" value="NZ_AP014622.1"/>
</dbReference>
<dbReference type="Proteomes" id="UP000276985">
    <property type="component" value="Unassembled WGS sequence"/>
</dbReference>
<comment type="function">
    <text evidence="1">Involved in the modulation of the specificity of the ClpAP-mediated ATP-dependent protein degradation.</text>
</comment>
<evidence type="ECO:0000313" key="9">
    <source>
        <dbReference type="EMBL" id="RCI73451.1"/>
    </source>
</evidence>
<evidence type="ECO:0000313" key="12">
    <source>
        <dbReference type="EMBL" id="RTS45792.1"/>
    </source>
</evidence>
<dbReference type="EMBL" id="NFFZ01000013">
    <property type="protein sequence ID" value="OTI58632.1"/>
    <property type="molecule type" value="Genomic_DNA"/>
</dbReference>
<dbReference type="Proteomes" id="UP000045039">
    <property type="component" value="Unassembled WGS sequence"/>
</dbReference>
<dbReference type="NCBIfam" id="NF000670">
    <property type="entry name" value="PRK00033.1-3"/>
    <property type="match status" value="1"/>
</dbReference>
<dbReference type="Proteomes" id="UP001297540">
    <property type="component" value="Chromosome"/>
</dbReference>
<feature type="compositionally biased region" description="Basic and acidic residues" evidence="2">
    <location>
        <begin position="14"/>
        <end position="24"/>
    </location>
</feature>
<dbReference type="Proteomes" id="UP000433532">
    <property type="component" value="Unassembled WGS sequence"/>
</dbReference>
<evidence type="ECO:0000313" key="18">
    <source>
        <dbReference type="Proteomes" id="UP000276985"/>
    </source>
</evidence>
<reference evidence="6 20" key="11">
    <citation type="submission" date="2019-11" db="EMBL/GenBank/DDBJ databases">
        <title>Genomes of ocular Pseudomonas aeruginosa isolates.</title>
        <authorList>
            <person name="Khan M."/>
            <person name="Rice S.A."/>
            <person name="Willcox M.D.P."/>
            <person name="Stapleton F."/>
        </authorList>
    </citation>
    <scope>NUCLEOTIDE SEQUENCE [LARGE SCALE GENOMIC DNA]</scope>
    <source>
        <strain evidence="6 20">PA221</strain>
    </source>
</reference>
<dbReference type="Pfam" id="PF02617">
    <property type="entry name" value="ClpS"/>
    <property type="match status" value="1"/>
</dbReference>
<reference evidence="9 16" key="7">
    <citation type="submission" date="2018-07" db="EMBL/GenBank/DDBJ databases">
        <title>Mechanisms of high-level aminoglycoside resistance among Gram-negative pathogens in Brazil.</title>
        <authorList>
            <person name="Ballaben A.S."/>
            <person name="Darini A.L.C."/>
            <person name="Doi Y."/>
        </authorList>
    </citation>
    <scope>NUCLEOTIDE SEQUENCE [LARGE SCALE GENOMIC DNA]</scope>
    <source>
        <strain evidence="9 16">B2-305</strain>
    </source>
</reference>
<dbReference type="InterPro" id="IPR014719">
    <property type="entry name" value="Ribosomal_bL12_C/ClpS-like"/>
</dbReference>
<evidence type="ECO:0000313" key="4">
    <source>
        <dbReference type="EMBL" id="ALI59152.1"/>
    </source>
</evidence>
<dbReference type="EMBL" id="WXZT01000006">
    <property type="protein sequence ID" value="MZZ12895.1"/>
    <property type="molecule type" value="Genomic_DNA"/>
</dbReference>
<dbReference type="EMBL" id="NSNE01000001">
    <property type="protein sequence ID" value="RPM22958.1"/>
    <property type="molecule type" value="Genomic_DNA"/>
</dbReference>
<reference evidence="13" key="13">
    <citation type="submission" date="2023-06" db="EMBL/GenBank/DDBJ databases">
        <authorList>
            <consortium name="Clinical and Environmental Microbiology Branch: Whole genome sequencing antimicrobial resistance pathogens in the healthcare setting"/>
        </authorList>
    </citation>
    <scope>NUCLEOTIDE SEQUENCE</scope>
    <source>
        <strain evidence="13">2021CK-01020</strain>
    </source>
</reference>
<evidence type="ECO:0000313" key="17">
    <source>
        <dbReference type="Proteomes" id="UP000270834"/>
    </source>
</evidence>
<reference evidence="5" key="1">
    <citation type="submission" date="2015-06" db="EMBL/GenBank/DDBJ databases">
        <authorList>
            <person name="Radhakrishnan R."/>
            <person name="Underwood A."/>
            <person name="Al-Shahib A."/>
        </authorList>
    </citation>
    <scope>NUCLEOTIDE SEQUENCE</scope>
    <source>
        <strain evidence="5">P19_London_7_VIM_2_05_10</strain>
    </source>
</reference>
<evidence type="ECO:0000313" key="19">
    <source>
        <dbReference type="Proteomes" id="UP000284767"/>
    </source>
</evidence>
<dbReference type="InterPro" id="IPR022935">
    <property type="entry name" value="ClpS"/>
</dbReference>
<dbReference type="SMR" id="A0A069QCQ5"/>
<dbReference type="Proteomes" id="UP000194857">
    <property type="component" value="Unassembled WGS sequence"/>
</dbReference>
<reference evidence="13" key="14">
    <citation type="submission" date="2023-10" db="EMBL/GenBank/DDBJ databases">
        <title>Pathogen: clinical or host-associated sample.</title>
        <authorList>
            <person name="Hergert J."/>
            <person name="Casey R."/>
            <person name="Wagner J."/>
            <person name="Young E.L."/>
            <person name="Oakeson K.F."/>
        </authorList>
    </citation>
    <scope>NUCLEOTIDE SEQUENCE</scope>
    <source>
        <strain evidence="13">2021CK-01020</strain>
    </source>
</reference>
<accession>A0A1S1CDH5</accession>
<evidence type="ECO:0000313" key="15">
    <source>
        <dbReference type="Proteomes" id="UP000194857"/>
    </source>
</evidence>
<feature type="region of interest" description="Disordered" evidence="2">
    <location>
        <begin position="1"/>
        <end position="33"/>
    </location>
</feature>
<reference evidence="14" key="2">
    <citation type="submission" date="2015-06" db="EMBL/GenBank/DDBJ databases">
        <authorList>
            <person name="Radhakrishnan Rajesh"/>
            <person name="Underwood Anthony"/>
            <person name="Al-Shahib Ali"/>
        </authorList>
    </citation>
    <scope>NUCLEOTIDE SEQUENCE [LARGE SCALE GENOMIC DNA]</scope>
    <source>
        <strain evidence="14">P19_London_7_VIM_2_05_10</strain>
    </source>
</reference>
<dbReference type="InterPro" id="IPR003769">
    <property type="entry name" value="ClpS_core"/>
</dbReference>
<dbReference type="GO" id="GO:0030163">
    <property type="term" value="P:protein catabolic process"/>
    <property type="evidence" value="ECO:0007669"/>
    <property type="project" value="InterPro"/>
</dbReference>
<dbReference type="AlphaFoldDB" id="A0A069QCQ5"/>
<dbReference type="Gene3D" id="3.30.1390.10">
    <property type="match status" value="1"/>
</dbReference>
<organism evidence="8 15">
    <name type="scientific">Pseudomonas aeruginosa</name>
    <dbReference type="NCBI Taxonomy" id="287"/>
    <lineage>
        <taxon>Bacteria</taxon>
        <taxon>Pseudomonadati</taxon>
        <taxon>Pseudomonadota</taxon>
        <taxon>Gammaproteobacteria</taxon>
        <taxon>Pseudomonadales</taxon>
        <taxon>Pseudomonadaceae</taxon>
        <taxon>Pseudomonas</taxon>
    </lineage>
</organism>